<dbReference type="RefSeq" id="WP_166588239.1">
    <property type="nucleotide sequence ID" value="NZ_WWEO01000045.1"/>
</dbReference>
<dbReference type="EMBL" id="WWEO01000045">
    <property type="protein sequence ID" value="NCD72290.1"/>
    <property type="molecule type" value="Genomic_DNA"/>
</dbReference>
<dbReference type="Proteomes" id="UP000638732">
    <property type="component" value="Unassembled WGS sequence"/>
</dbReference>
<comment type="caution">
    <text evidence="2">The sequence shown here is derived from an EMBL/GenBank/DDBJ whole genome shotgun (WGS) entry which is preliminary data.</text>
</comment>
<evidence type="ECO:0000313" key="3">
    <source>
        <dbReference type="Proteomes" id="UP000638732"/>
    </source>
</evidence>
<dbReference type="PANTHER" id="PTHR36057">
    <property type="match status" value="1"/>
</dbReference>
<dbReference type="InterPro" id="IPR010634">
    <property type="entry name" value="DUF1223"/>
</dbReference>
<feature type="signal peptide" evidence="1">
    <location>
        <begin position="1"/>
        <end position="17"/>
    </location>
</feature>
<dbReference type="InterPro" id="IPR036249">
    <property type="entry name" value="Thioredoxin-like_sf"/>
</dbReference>
<dbReference type="PANTHER" id="PTHR36057:SF1">
    <property type="entry name" value="LIPOPROTEIN LIPID ATTACHMENT SITE-LIKE PROTEIN, PUTATIVE (DUF1223)-RELATED"/>
    <property type="match status" value="1"/>
</dbReference>
<evidence type="ECO:0000313" key="2">
    <source>
        <dbReference type="EMBL" id="NCD72290.1"/>
    </source>
</evidence>
<name>A0A965ZKD1_9SPHI</name>
<keyword evidence="3" id="KW-1185">Reference proteome</keyword>
<dbReference type="AlphaFoldDB" id="A0A965ZKD1"/>
<dbReference type="SUPFAM" id="SSF52833">
    <property type="entry name" value="Thioredoxin-like"/>
    <property type="match status" value="1"/>
</dbReference>
<gene>
    <name evidence="2" type="ORF">GSY63_23200</name>
</gene>
<organism evidence="2 3">
    <name type="scientific">Mucilaginibacter agri</name>
    <dbReference type="NCBI Taxonomy" id="2695265"/>
    <lineage>
        <taxon>Bacteria</taxon>
        <taxon>Pseudomonadati</taxon>
        <taxon>Bacteroidota</taxon>
        <taxon>Sphingobacteriia</taxon>
        <taxon>Sphingobacteriales</taxon>
        <taxon>Sphingobacteriaceae</taxon>
        <taxon>Mucilaginibacter</taxon>
    </lineage>
</organism>
<sequence>MKRMILLLGLLNTIACAQTNPPQLTAKFTGSDGGFAVCELFTSEGCSSCPPADALLKTLEKDYPANNVYVMEFHVDYWDKLGWKDKYSNPAYTKRQNAYCTALQSQTYTPQMIVNGKQQLIGSDKAKVHYAIDEALKKDQKSLSIEYNVIVRDEQADITFVSEGFDKKDILNVALVQSEDSSAVKAGENNGHTLRHVNIVRQFVSSPLKNTFGKLSIDIPGELKDKSLKLIVYTQNHKSLAVTSATALNLDKNAKQTSL</sequence>
<protein>
    <submittedName>
        <fullName evidence="2">DUF1223 domain-containing protein</fullName>
    </submittedName>
</protein>
<keyword evidence="1" id="KW-0732">Signal</keyword>
<dbReference type="Pfam" id="PF06764">
    <property type="entry name" value="DUF1223"/>
    <property type="match status" value="1"/>
</dbReference>
<accession>A0A965ZKD1</accession>
<evidence type="ECO:0000256" key="1">
    <source>
        <dbReference type="SAM" id="SignalP"/>
    </source>
</evidence>
<proteinExistence type="predicted"/>
<reference evidence="2" key="2">
    <citation type="submission" date="2020-10" db="EMBL/GenBank/DDBJ databases">
        <title>Mucilaginibacter sp. nov., isolated from soil.</title>
        <authorList>
            <person name="Jeon C.O."/>
        </authorList>
    </citation>
    <scope>NUCLEOTIDE SEQUENCE</scope>
    <source>
        <strain evidence="2">R11</strain>
    </source>
</reference>
<feature type="chain" id="PRO_5037467100" evidence="1">
    <location>
        <begin position="18"/>
        <end position="259"/>
    </location>
</feature>
<reference evidence="2" key="1">
    <citation type="submission" date="2020-01" db="EMBL/GenBank/DDBJ databases">
        <authorList>
            <person name="Seo Y.L."/>
        </authorList>
    </citation>
    <scope>NUCLEOTIDE SEQUENCE</scope>
    <source>
        <strain evidence="2">R11</strain>
    </source>
</reference>